<dbReference type="EMBL" id="JBHLZP010000940">
    <property type="protein sequence ID" value="MFB9840139.1"/>
    <property type="molecule type" value="Genomic_DNA"/>
</dbReference>
<dbReference type="Proteomes" id="UP001589627">
    <property type="component" value="Unassembled WGS sequence"/>
</dbReference>
<protein>
    <submittedName>
        <fullName evidence="3">ATP-binding protein</fullName>
    </submittedName>
</protein>
<feature type="domain" description="Orc1-like AAA ATPase" evidence="2">
    <location>
        <begin position="10"/>
        <end position="84"/>
    </location>
</feature>
<dbReference type="InterPro" id="IPR041664">
    <property type="entry name" value="AAA_16"/>
</dbReference>
<name>A0ABV5Z1E5_9ACTN</name>
<reference evidence="3 4" key="1">
    <citation type="submission" date="2024-09" db="EMBL/GenBank/DDBJ databases">
        <authorList>
            <person name="Sun Q."/>
            <person name="Mori K."/>
        </authorList>
    </citation>
    <scope>NUCLEOTIDE SEQUENCE [LARGE SCALE GENOMIC DNA]</scope>
    <source>
        <strain evidence="3 4">TBRC 0563</strain>
    </source>
</reference>
<dbReference type="GO" id="GO:0005524">
    <property type="term" value="F:ATP binding"/>
    <property type="evidence" value="ECO:0007669"/>
    <property type="project" value="UniProtKB-KW"/>
</dbReference>
<evidence type="ECO:0000259" key="2">
    <source>
        <dbReference type="Pfam" id="PF13191"/>
    </source>
</evidence>
<accession>A0ABV5Z1E5</accession>
<keyword evidence="3" id="KW-0067">ATP-binding</keyword>
<keyword evidence="4" id="KW-1185">Reference proteome</keyword>
<feature type="non-terminal residue" evidence="3">
    <location>
        <position position="108"/>
    </location>
</feature>
<evidence type="ECO:0000313" key="3">
    <source>
        <dbReference type="EMBL" id="MFB9840139.1"/>
    </source>
</evidence>
<gene>
    <name evidence="3" type="ORF">ACFFNX_49130</name>
</gene>
<proteinExistence type="predicted"/>
<feature type="region of interest" description="Disordered" evidence="1">
    <location>
        <begin position="89"/>
        <end position="108"/>
    </location>
</feature>
<evidence type="ECO:0000256" key="1">
    <source>
        <dbReference type="SAM" id="MobiDB-lite"/>
    </source>
</evidence>
<dbReference type="Pfam" id="PF13191">
    <property type="entry name" value="AAA_16"/>
    <property type="match status" value="1"/>
</dbReference>
<keyword evidence="3" id="KW-0547">Nucleotide-binding</keyword>
<evidence type="ECO:0000313" key="4">
    <source>
        <dbReference type="Proteomes" id="UP001589627"/>
    </source>
</evidence>
<dbReference type="Gene3D" id="3.40.50.300">
    <property type="entry name" value="P-loop containing nucleotide triphosphate hydrolases"/>
    <property type="match status" value="1"/>
</dbReference>
<dbReference type="SUPFAM" id="SSF52540">
    <property type="entry name" value="P-loop containing nucleoside triphosphate hydrolases"/>
    <property type="match status" value="1"/>
</dbReference>
<dbReference type="RefSeq" id="WP_378213358.1">
    <property type="nucleotide sequence ID" value="NZ_JBHLZP010000940.1"/>
</dbReference>
<comment type="caution">
    <text evidence="3">The sequence shown here is derived from an EMBL/GenBank/DDBJ whole genome shotgun (WGS) entry which is preliminary data.</text>
</comment>
<organism evidence="3 4">
    <name type="scientific">Actinoallomurus acaciae</name>
    <dbReference type="NCBI Taxonomy" id="502577"/>
    <lineage>
        <taxon>Bacteria</taxon>
        <taxon>Bacillati</taxon>
        <taxon>Actinomycetota</taxon>
        <taxon>Actinomycetes</taxon>
        <taxon>Streptosporangiales</taxon>
        <taxon>Thermomonosporaceae</taxon>
        <taxon>Actinoallomurus</taxon>
    </lineage>
</organism>
<sequence>MAVCSPHPALVGRDDELDLLGRLLGEVMDGAGRSVWIEGEPGIGKSALLESFLAEAARRGCAVRSAAAEEFGHRVPLHVMLECLGGTPAEPRDVPGPLGAGAAHGDPG</sequence>
<dbReference type="InterPro" id="IPR027417">
    <property type="entry name" value="P-loop_NTPase"/>
</dbReference>